<keyword evidence="1" id="KW-0732">Signal</keyword>
<evidence type="ECO:0000313" key="2">
    <source>
        <dbReference type="EMBL" id="CRL02143.1"/>
    </source>
</evidence>
<dbReference type="Proteomes" id="UP000183832">
    <property type="component" value="Unassembled WGS sequence"/>
</dbReference>
<dbReference type="EMBL" id="CVRI01000057">
    <property type="protein sequence ID" value="CRL02143.1"/>
    <property type="molecule type" value="Genomic_DNA"/>
</dbReference>
<evidence type="ECO:0000256" key="1">
    <source>
        <dbReference type="SAM" id="SignalP"/>
    </source>
</evidence>
<reference evidence="2 3" key="1">
    <citation type="submission" date="2015-04" db="EMBL/GenBank/DDBJ databases">
        <authorList>
            <person name="Syromyatnikov M.Y."/>
            <person name="Popov V.N."/>
        </authorList>
    </citation>
    <scope>NUCLEOTIDE SEQUENCE [LARGE SCALE GENOMIC DNA]</scope>
</reference>
<accession>A0A1J1IPJ2</accession>
<feature type="chain" id="PRO_5013357560" evidence="1">
    <location>
        <begin position="28"/>
        <end position="76"/>
    </location>
</feature>
<name>A0A1J1IPJ2_9DIPT</name>
<gene>
    <name evidence="2" type="ORF">CLUMA_CG015521</name>
</gene>
<dbReference type="AlphaFoldDB" id="A0A1J1IPJ2"/>
<sequence>MQIMMMMMMMMTTIITTDNSLVNVSSGEENRNKSSPACYQQAQKNLISFQVKNPISRSEKLCLSRVLSQIGMKETE</sequence>
<protein>
    <submittedName>
        <fullName evidence="2">CLUMA_CG015521, isoform A</fullName>
    </submittedName>
</protein>
<proteinExistence type="predicted"/>
<evidence type="ECO:0000313" key="3">
    <source>
        <dbReference type="Proteomes" id="UP000183832"/>
    </source>
</evidence>
<keyword evidence="3" id="KW-1185">Reference proteome</keyword>
<organism evidence="2 3">
    <name type="scientific">Clunio marinus</name>
    <dbReference type="NCBI Taxonomy" id="568069"/>
    <lineage>
        <taxon>Eukaryota</taxon>
        <taxon>Metazoa</taxon>
        <taxon>Ecdysozoa</taxon>
        <taxon>Arthropoda</taxon>
        <taxon>Hexapoda</taxon>
        <taxon>Insecta</taxon>
        <taxon>Pterygota</taxon>
        <taxon>Neoptera</taxon>
        <taxon>Endopterygota</taxon>
        <taxon>Diptera</taxon>
        <taxon>Nematocera</taxon>
        <taxon>Chironomoidea</taxon>
        <taxon>Chironomidae</taxon>
        <taxon>Clunio</taxon>
    </lineage>
</organism>
<feature type="signal peptide" evidence="1">
    <location>
        <begin position="1"/>
        <end position="27"/>
    </location>
</feature>